<dbReference type="NCBIfam" id="TIGR01905">
    <property type="entry name" value="paired_CXXCH_1"/>
    <property type="match status" value="1"/>
</dbReference>
<dbReference type="AlphaFoldDB" id="A0A6S6YLY1"/>
<keyword evidence="4" id="KW-1185">Reference proteome</keyword>
<dbReference type="Gene3D" id="3.90.10.10">
    <property type="entry name" value="Cytochrome C3"/>
    <property type="match status" value="2"/>
</dbReference>
<accession>A0A6S6YLY1</accession>
<feature type="domain" description="Doubled CXXCH motif" evidence="2">
    <location>
        <begin position="200"/>
        <end position="235"/>
    </location>
</feature>
<dbReference type="PANTHER" id="PTHR35038:SF6">
    <property type="entry name" value="SURFACE LOCALIZED DECAHEME CYTOCHROME C LIPOPROTEIN"/>
    <property type="match status" value="1"/>
</dbReference>
<dbReference type="KEGG" id="doe:DENOEST_1569"/>
<evidence type="ECO:0000313" key="4">
    <source>
        <dbReference type="Proteomes" id="UP000515733"/>
    </source>
</evidence>
<dbReference type="GO" id="GO:0016491">
    <property type="term" value="F:oxidoreductase activity"/>
    <property type="evidence" value="ECO:0007669"/>
    <property type="project" value="TreeGrafter"/>
</dbReference>
<protein>
    <recommendedName>
        <fullName evidence="2">Doubled CXXCH motif domain-containing protein</fullName>
    </recommendedName>
</protein>
<dbReference type="OrthoDB" id="9814800at2"/>
<gene>
    <name evidence="3" type="ORF">DENOEST_1569</name>
</gene>
<dbReference type="PANTHER" id="PTHR35038">
    <property type="entry name" value="DISSIMILATORY SULFITE REDUCTASE SIRA"/>
    <property type="match status" value="1"/>
</dbReference>
<dbReference type="EMBL" id="LR778301">
    <property type="protein sequence ID" value="CAB1368734.1"/>
    <property type="molecule type" value="Genomic_DNA"/>
</dbReference>
<dbReference type="Pfam" id="PF09699">
    <property type="entry name" value="Paired_CXXCH_1"/>
    <property type="match status" value="3"/>
</dbReference>
<evidence type="ECO:0000313" key="3">
    <source>
        <dbReference type="EMBL" id="CAB1368734.1"/>
    </source>
</evidence>
<dbReference type="RefSeq" id="WP_145769822.1">
    <property type="nucleotide sequence ID" value="NZ_LR778301.1"/>
</dbReference>
<dbReference type="Gene3D" id="1.10.1130.20">
    <property type="match status" value="1"/>
</dbReference>
<keyword evidence="1" id="KW-0732">Signal</keyword>
<feature type="domain" description="Doubled CXXCH motif" evidence="2">
    <location>
        <begin position="154"/>
        <end position="192"/>
    </location>
</feature>
<dbReference type="Proteomes" id="UP000515733">
    <property type="component" value="Chromosome"/>
</dbReference>
<evidence type="ECO:0000256" key="1">
    <source>
        <dbReference type="ARBA" id="ARBA00022729"/>
    </source>
</evidence>
<organism evidence="3 4">
    <name type="scientific">Denitratisoma oestradiolicum</name>
    <dbReference type="NCBI Taxonomy" id="311182"/>
    <lineage>
        <taxon>Bacteria</taxon>
        <taxon>Pseudomonadati</taxon>
        <taxon>Pseudomonadota</taxon>
        <taxon>Betaproteobacteria</taxon>
        <taxon>Nitrosomonadales</taxon>
        <taxon>Sterolibacteriaceae</taxon>
        <taxon>Denitratisoma</taxon>
    </lineage>
</organism>
<feature type="domain" description="Doubled CXXCH motif" evidence="2">
    <location>
        <begin position="107"/>
        <end position="144"/>
    </location>
</feature>
<dbReference type="SUPFAM" id="SSF48695">
    <property type="entry name" value="Multiheme cytochromes"/>
    <property type="match status" value="1"/>
</dbReference>
<evidence type="ECO:0000259" key="2">
    <source>
        <dbReference type="Pfam" id="PF09699"/>
    </source>
</evidence>
<reference evidence="3 4" key="1">
    <citation type="submission" date="2020-03" db="EMBL/GenBank/DDBJ databases">
        <authorList>
            <consortium name="Genoscope - CEA"/>
            <person name="William W."/>
        </authorList>
    </citation>
    <scope>NUCLEOTIDE SEQUENCE [LARGE SCALE GENOMIC DNA]</scope>
    <source>
        <strain evidence="4">DSM 16959</strain>
    </source>
</reference>
<sequence>MKRLMGVLAISLGLSVLAPAHAAPNGGAGKGAPVTGSQCLECHETEARTHVYHGDCASCHSDGLNHAKAKEPVAVPAGRPESAQCLSCHESDKRRMHFLIAEHNKAGVKCSDCHGLHTPKVKSLNTAMEKAGKTTALCATCHQDVLARFSMNSHHPVKEGAMTCASCHDPHASKQASLGSRTEQCTKCHQAVRGPHVFEHPPAAEDCTICHDPHGTPNKRMLQAAQPVQCLQCHSLPNRRHGQTGSTSTASASIRAEVVAGAVLRDCTSCHAAMHGSSTDQHLRH</sequence>
<name>A0A6S6YLY1_9PROT</name>
<proteinExistence type="predicted"/>
<dbReference type="InterPro" id="IPR036280">
    <property type="entry name" value="Multihaem_cyt_sf"/>
</dbReference>
<dbReference type="InterPro" id="IPR051829">
    <property type="entry name" value="Multiheme_Cytochr_ET"/>
</dbReference>
<dbReference type="InterPro" id="IPR010177">
    <property type="entry name" value="Paired_CXXCH_1"/>
</dbReference>